<evidence type="ECO:0000313" key="1">
    <source>
        <dbReference type="EMBL" id="GGO37097.1"/>
    </source>
</evidence>
<organism evidence="1 2">
    <name type="scientific">Gemmobacter aquaticus</name>
    <dbReference type="NCBI Taxonomy" id="490185"/>
    <lineage>
        <taxon>Bacteria</taxon>
        <taxon>Pseudomonadati</taxon>
        <taxon>Pseudomonadota</taxon>
        <taxon>Alphaproteobacteria</taxon>
        <taxon>Rhodobacterales</taxon>
        <taxon>Paracoccaceae</taxon>
        <taxon>Gemmobacter</taxon>
    </lineage>
</organism>
<name>A0A917YQ02_9RHOB</name>
<dbReference type="EMBL" id="BMLP01000008">
    <property type="protein sequence ID" value="GGO37097.1"/>
    <property type="molecule type" value="Genomic_DNA"/>
</dbReference>
<sequence>MATDLSYGYGLTRLASDPAPMTVKESTTLVTLLAEYRAQEEDCCGEDEPREKSAIKDVRGAAAMGQGPRNCSAI</sequence>
<keyword evidence="2" id="KW-1185">Reference proteome</keyword>
<protein>
    <submittedName>
        <fullName evidence="1">Uncharacterized protein</fullName>
    </submittedName>
</protein>
<reference evidence="1 2" key="1">
    <citation type="journal article" date="2014" name="Int. J. Syst. Evol. Microbiol.">
        <title>Complete genome sequence of Corynebacterium casei LMG S-19264T (=DSM 44701T), isolated from a smear-ripened cheese.</title>
        <authorList>
            <consortium name="US DOE Joint Genome Institute (JGI-PGF)"/>
            <person name="Walter F."/>
            <person name="Albersmeier A."/>
            <person name="Kalinowski J."/>
            <person name="Ruckert C."/>
        </authorList>
    </citation>
    <scope>NUCLEOTIDE SEQUENCE [LARGE SCALE GENOMIC DNA]</scope>
    <source>
        <strain evidence="1 2">CGMCC 1.7029</strain>
    </source>
</reference>
<proteinExistence type="predicted"/>
<comment type="caution">
    <text evidence="1">The sequence shown here is derived from an EMBL/GenBank/DDBJ whole genome shotgun (WGS) entry which is preliminary data.</text>
</comment>
<dbReference type="RefSeq" id="WP_229704437.1">
    <property type="nucleotide sequence ID" value="NZ_BMLP01000008.1"/>
</dbReference>
<accession>A0A917YQ02</accession>
<gene>
    <name evidence="1" type="ORF">GCM10010991_32170</name>
</gene>
<evidence type="ECO:0000313" key="2">
    <source>
        <dbReference type="Proteomes" id="UP000598196"/>
    </source>
</evidence>
<dbReference type="AlphaFoldDB" id="A0A917YQ02"/>
<dbReference type="Proteomes" id="UP000598196">
    <property type="component" value="Unassembled WGS sequence"/>
</dbReference>